<dbReference type="GO" id="GO:0032259">
    <property type="term" value="P:methylation"/>
    <property type="evidence" value="ECO:0007669"/>
    <property type="project" value="UniProtKB-KW"/>
</dbReference>
<keyword evidence="3" id="KW-0949">S-adenosyl-L-methionine</keyword>
<dbReference type="AlphaFoldDB" id="A0A975M2E3"/>
<evidence type="ECO:0000313" key="7">
    <source>
        <dbReference type="Proteomes" id="UP000676885"/>
    </source>
</evidence>
<evidence type="ECO:0000259" key="5">
    <source>
        <dbReference type="Pfam" id="PF13649"/>
    </source>
</evidence>
<gene>
    <name evidence="6" type="ORF">KKR91_08650</name>
</gene>
<dbReference type="CDD" id="cd02440">
    <property type="entry name" value="AdoMet_MTases"/>
    <property type="match status" value="1"/>
</dbReference>
<evidence type="ECO:0000256" key="1">
    <source>
        <dbReference type="ARBA" id="ARBA00022603"/>
    </source>
</evidence>
<keyword evidence="1 6" id="KW-0489">Methyltransferase</keyword>
<evidence type="ECO:0000313" key="6">
    <source>
        <dbReference type="EMBL" id="QWC08640.1"/>
    </source>
</evidence>
<dbReference type="PANTHER" id="PTHR43464:SF19">
    <property type="entry name" value="UBIQUINONE BIOSYNTHESIS O-METHYLTRANSFERASE, MITOCHONDRIAL"/>
    <property type="match status" value="1"/>
</dbReference>
<feature type="domain" description="Methyltransferase" evidence="5">
    <location>
        <begin position="64"/>
        <end position="156"/>
    </location>
</feature>
<dbReference type="RefSeq" id="WP_210228701.1">
    <property type="nucleotide sequence ID" value="NZ_CP076022.1"/>
</dbReference>
<proteinExistence type="predicted"/>
<dbReference type="EMBL" id="CP076022">
    <property type="protein sequence ID" value="QWC08640.1"/>
    <property type="molecule type" value="Genomic_DNA"/>
</dbReference>
<dbReference type="KEGG" id="ajg:KKR91_08650"/>
<organism evidence="6 7">
    <name type="scientific">Arthrobacter jiangjiafuii</name>
    <dbReference type="NCBI Taxonomy" id="2817475"/>
    <lineage>
        <taxon>Bacteria</taxon>
        <taxon>Bacillati</taxon>
        <taxon>Actinomycetota</taxon>
        <taxon>Actinomycetes</taxon>
        <taxon>Micrococcales</taxon>
        <taxon>Micrococcaceae</taxon>
        <taxon>Arthrobacter</taxon>
    </lineage>
</organism>
<dbReference type="Pfam" id="PF13649">
    <property type="entry name" value="Methyltransf_25"/>
    <property type="match status" value="1"/>
</dbReference>
<dbReference type="PANTHER" id="PTHR43464">
    <property type="entry name" value="METHYLTRANSFERASE"/>
    <property type="match status" value="1"/>
</dbReference>
<dbReference type="Gene3D" id="3.40.50.150">
    <property type="entry name" value="Vaccinia Virus protein VP39"/>
    <property type="match status" value="1"/>
</dbReference>
<dbReference type="InterPro" id="IPR029063">
    <property type="entry name" value="SAM-dependent_MTases_sf"/>
</dbReference>
<feature type="region of interest" description="Disordered" evidence="4">
    <location>
        <begin position="169"/>
        <end position="190"/>
    </location>
</feature>
<dbReference type="InterPro" id="IPR041698">
    <property type="entry name" value="Methyltransf_25"/>
</dbReference>
<sequence length="241" mass="25412">MHDHPHDDVPTHSFDRQYWEQHWEQAPSEVTPAATPAAEAAVAGSVPNPYLVRAAAALAPGTALDAGCGTGAEAVWLAGRGWHVTGADISDTALAQAAERAVGQAVPGGRISWIQADLVSWEPGRRFDLVITNYAHPAMPQLAFYERILDWVAPGGTLLIVGHGTGHEAHGGGHEAALTGSDEGSGHPPAEATVTLGDIQRILDPEDWAIQVAQEQDRTLTGPDGRAHVLADVVVQATRRP</sequence>
<keyword evidence="2" id="KW-0808">Transferase</keyword>
<protein>
    <submittedName>
        <fullName evidence="6">Class I SAM-dependent methyltransferase</fullName>
    </submittedName>
</protein>
<evidence type="ECO:0000256" key="3">
    <source>
        <dbReference type="ARBA" id="ARBA00022691"/>
    </source>
</evidence>
<name>A0A975M2E3_9MICC</name>
<dbReference type="SUPFAM" id="SSF53335">
    <property type="entry name" value="S-adenosyl-L-methionine-dependent methyltransferases"/>
    <property type="match status" value="1"/>
</dbReference>
<accession>A0A975M2E3</accession>
<evidence type="ECO:0000256" key="4">
    <source>
        <dbReference type="SAM" id="MobiDB-lite"/>
    </source>
</evidence>
<dbReference type="GO" id="GO:0008168">
    <property type="term" value="F:methyltransferase activity"/>
    <property type="evidence" value="ECO:0007669"/>
    <property type="project" value="UniProtKB-KW"/>
</dbReference>
<reference evidence="6 7" key="1">
    <citation type="submission" date="2021-05" db="EMBL/GenBank/DDBJ databases">
        <title>Novel species in genus Arthrobacter.</title>
        <authorList>
            <person name="Zhang G."/>
        </authorList>
    </citation>
    <scope>NUCLEOTIDE SEQUENCE [LARGE SCALE GENOMIC DNA]</scope>
    <source>
        <strain evidence="7">zg-ZUI227</strain>
    </source>
</reference>
<keyword evidence="7" id="KW-1185">Reference proteome</keyword>
<dbReference type="Proteomes" id="UP000676885">
    <property type="component" value="Chromosome"/>
</dbReference>
<evidence type="ECO:0000256" key="2">
    <source>
        <dbReference type="ARBA" id="ARBA00022679"/>
    </source>
</evidence>